<evidence type="ECO:0000313" key="3">
    <source>
        <dbReference type="Proteomes" id="UP001469553"/>
    </source>
</evidence>
<evidence type="ECO:0000256" key="1">
    <source>
        <dbReference type="SAM" id="MobiDB-lite"/>
    </source>
</evidence>
<accession>A0ABV0YUP8</accession>
<sequence>MTEHSGQTDPAEALRRTISEQAAIIQSHDSVLRPFSEQQHTANQGFPHSSPDSDDHFGLTFSFQASCRPQIITSTTGFLLSGLPVRIALQPSEPSGLHLRYRQTNHNSFSGHLSLSSSPRTSHP</sequence>
<feature type="compositionally biased region" description="Polar residues" evidence="1">
    <location>
        <begin position="36"/>
        <end position="47"/>
    </location>
</feature>
<reference evidence="2 3" key="1">
    <citation type="submission" date="2021-06" db="EMBL/GenBank/DDBJ databases">
        <authorList>
            <person name="Palmer J.M."/>
        </authorList>
    </citation>
    <scope>NUCLEOTIDE SEQUENCE [LARGE SCALE GENOMIC DNA]</scope>
    <source>
        <strain evidence="2 3">AS_MEX2019</strain>
        <tissue evidence="2">Muscle</tissue>
    </source>
</reference>
<evidence type="ECO:0000313" key="2">
    <source>
        <dbReference type="EMBL" id="MEQ2297048.1"/>
    </source>
</evidence>
<gene>
    <name evidence="2" type="ORF">AMECASPLE_030726</name>
</gene>
<dbReference type="Proteomes" id="UP001469553">
    <property type="component" value="Unassembled WGS sequence"/>
</dbReference>
<protein>
    <submittedName>
        <fullName evidence="2">Uncharacterized protein</fullName>
    </submittedName>
</protein>
<feature type="region of interest" description="Disordered" evidence="1">
    <location>
        <begin position="33"/>
        <end position="54"/>
    </location>
</feature>
<comment type="caution">
    <text evidence="2">The sequence shown here is derived from an EMBL/GenBank/DDBJ whole genome shotgun (WGS) entry which is preliminary data.</text>
</comment>
<keyword evidence="3" id="KW-1185">Reference proteome</keyword>
<dbReference type="EMBL" id="JAHRIP010041331">
    <property type="protein sequence ID" value="MEQ2297048.1"/>
    <property type="molecule type" value="Genomic_DNA"/>
</dbReference>
<proteinExistence type="predicted"/>
<name>A0ABV0YUP8_9TELE</name>
<organism evidence="2 3">
    <name type="scientific">Ameca splendens</name>
    <dbReference type="NCBI Taxonomy" id="208324"/>
    <lineage>
        <taxon>Eukaryota</taxon>
        <taxon>Metazoa</taxon>
        <taxon>Chordata</taxon>
        <taxon>Craniata</taxon>
        <taxon>Vertebrata</taxon>
        <taxon>Euteleostomi</taxon>
        <taxon>Actinopterygii</taxon>
        <taxon>Neopterygii</taxon>
        <taxon>Teleostei</taxon>
        <taxon>Neoteleostei</taxon>
        <taxon>Acanthomorphata</taxon>
        <taxon>Ovalentaria</taxon>
        <taxon>Atherinomorphae</taxon>
        <taxon>Cyprinodontiformes</taxon>
        <taxon>Goodeidae</taxon>
        <taxon>Ameca</taxon>
    </lineage>
</organism>